<evidence type="ECO:0000256" key="1">
    <source>
        <dbReference type="ARBA" id="ARBA00023186"/>
    </source>
</evidence>
<gene>
    <name evidence="3" type="ORF">SAMN06265361_107113</name>
</gene>
<reference evidence="3" key="1">
    <citation type="submission" date="2017-05" db="EMBL/GenBank/DDBJ databases">
        <authorList>
            <person name="Varghese N."/>
            <person name="Submissions S."/>
        </authorList>
    </citation>
    <scope>NUCLEOTIDE SEQUENCE</scope>
    <source>
        <strain evidence="3">DSM 45262</strain>
    </source>
</reference>
<dbReference type="InterPro" id="IPR000740">
    <property type="entry name" value="GrpE"/>
</dbReference>
<sequence length="212" mass="24760">MGPRKENQKPMGEKHHLPFPEARFGLPARRDNAVREVREARGNSERQQQQVLTMLNSLQQNFTSLLQVVTNRLSYDKTKEAAFDRLYKEMEDLKVDQELNQLRPLYIDLILLIDRMNTIYNDKLDTGNRNPELVNILQTLSHEVLEILYRRGVELIVAPSNKFDPRIQQVVEVIPTKHPAEDGTVVHMVRHGFKYKDVVLRPEEVVIKKYHG</sequence>
<feature type="compositionally biased region" description="Basic and acidic residues" evidence="2">
    <location>
        <begin position="1"/>
        <end position="18"/>
    </location>
</feature>
<dbReference type="Proteomes" id="UP001157946">
    <property type="component" value="Unassembled WGS sequence"/>
</dbReference>
<protein>
    <submittedName>
        <fullName evidence="3">Molecular chaperone GrpE (Heat shock protein)</fullName>
    </submittedName>
</protein>
<organism evidence="3 4">
    <name type="scientific">Laceyella tengchongensis</name>
    <dbReference type="NCBI Taxonomy" id="574699"/>
    <lineage>
        <taxon>Bacteria</taxon>
        <taxon>Bacillati</taxon>
        <taxon>Bacillota</taxon>
        <taxon>Bacilli</taxon>
        <taxon>Bacillales</taxon>
        <taxon>Thermoactinomycetaceae</taxon>
        <taxon>Laceyella</taxon>
    </lineage>
</organism>
<evidence type="ECO:0000313" key="4">
    <source>
        <dbReference type="Proteomes" id="UP001157946"/>
    </source>
</evidence>
<dbReference type="RefSeq" id="WP_022738773.1">
    <property type="nucleotide sequence ID" value="NZ_FXTU01000007.1"/>
</dbReference>
<proteinExistence type="predicted"/>
<dbReference type="Pfam" id="PF01025">
    <property type="entry name" value="GrpE"/>
    <property type="match status" value="1"/>
</dbReference>
<dbReference type="GO" id="GO:0051087">
    <property type="term" value="F:protein-folding chaperone binding"/>
    <property type="evidence" value="ECO:0007669"/>
    <property type="project" value="InterPro"/>
</dbReference>
<comment type="caution">
    <text evidence="3">The sequence shown here is derived from an EMBL/GenBank/DDBJ whole genome shotgun (WGS) entry which is preliminary data.</text>
</comment>
<dbReference type="GO" id="GO:0000774">
    <property type="term" value="F:adenyl-nucleotide exchange factor activity"/>
    <property type="evidence" value="ECO:0007669"/>
    <property type="project" value="InterPro"/>
</dbReference>
<dbReference type="AlphaFoldDB" id="A0AA45WRH9"/>
<dbReference type="EMBL" id="FXTU01000007">
    <property type="protein sequence ID" value="SMP30760.1"/>
    <property type="molecule type" value="Genomic_DNA"/>
</dbReference>
<feature type="region of interest" description="Disordered" evidence="2">
    <location>
        <begin position="1"/>
        <end position="24"/>
    </location>
</feature>
<evidence type="ECO:0000256" key="2">
    <source>
        <dbReference type="SAM" id="MobiDB-lite"/>
    </source>
</evidence>
<accession>A0AA45WRH9</accession>
<name>A0AA45WRH9_9BACL</name>
<dbReference type="GO" id="GO:0006457">
    <property type="term" value="P:protein folding"/>
    <property type="evidence" value="ECO:0007669"/>
    <property type="project" value="InterPro"/>
</dbReference>
<dbReference type="GO" id="GO:0042803">
    <property type="term" value="F:protein homodimerization activity"/>
    <property type="evidence" value="ECO:0007669"/>
    <property type="project" value="InterPro"/>
</dbReference>
<dbReference type="SUPFAM" id="SSF51064">
    <property type="entry name" value="Head domain of nucleotide exchange factor GrpE"/>
    <property type="match status" value="1"/>
</dbReference>
<dbReference type="Gene3D" id="2.30.22.10">
    <property type="entry name" value="Head domain of nucleotide exchange factor GrpE"/>
    <property type="match status" value="1"/>
</dbReference>
<evidence type="ECO:0000313" key="3">
    <source>
        <dbReference type="EMBL" id="SMP30760.1"/>
    </source>
</evidence>
<keyword evidence="1" id="KW-0143">Chaperone</keyword>
<keyword evidence="4" id="KW-1185">Reference proteome</keyword>
<dbReference type="InterPro" id="IPR009012">
    <property type="entry name" value="GrpE_head"/>
</dbReference>